<feature type="transmembrane region" description="Helical" evidence="1">
    <location>
        <begin position="101"/>
        <end position="118"/>
    </location>
</feature>
<dbReference type="AlphaFoldDB" id="A0A1W9KP98"/>
<accession>A0A1W9KP98</accession>
<dbReference type="Proteomes" id="UP000192505">
    <property type="component" value="Unassembled WGS sequence"/>
</dbReference>
<reference evidence="2 3" key="1">
    <citation type="submission" date="2017-01" db="EMBL/GenBank/DDBJ databases">
        <title>Novel large sulfur bacteria in the metagenomes of groundwater-fed chemosynthetic microbial mats in the Lake Huron basin.</title>
        <authorList>
            <person name="Sharrar A.M."/>
            <person name="Flood B.E."/>
            <person name="Bailey J.V."/>
            <person name="Jones D.S."/>
            <person name="Biddanda B."/>
            <person name="Ruberg S.A."/>
            <person name="Marcus D.N."/>
            <person name="Dick G.J."/>
        </authorList>
    </citation>
    <scope>NUCLEOTIDE SEQUENCE [LARGE SCALE GENOMIC DNA]</scope>
    <source>
        <strain evidence="2">A7</strain>
    </source>
</reference>
<organism evidence="2 3">
    <name type="scientific">Rhodoferax ferrireducens</name>
    <dbReference type="NCBI Taxonomy" id="192843"/>
    <lineage>
        <taxon>Bacteria</taxon>
        <taxon>Pseudomonadati</taxon>
        <taxon>Pseudomonadota</taxon>
        <taxon>Betaproteobacteria</taxon>
        <taxon>Burkholderiales</taxon>
        <taxon>Comamonadaceae</taxon>
        <taxon>Rhodoferax</taxon>
    </lineage>
</organism>
<evidence type="ECO:0000256" key="1">
    <source>
        <dbReference type="SAM" id="Phobius"/>
    </source>
</evidence>
<feature type="non-terminal residue" evidence="2">
    <location>
        <position position="1"/>
    </location>
</feature>
<dbReference type="EMBL" id="MTEI01000026">
    <property type="protein sequence ID" value="OQW85973.1"/>
    <property type="molecule type" value="Genomic_DNA"/>
</dbReference>
<sequence length="119" mass="13271">VIHSWHSSCQLQPLVNIQSAQVVNIESAPTHGPYRARLRSCSRARQIALRRVFAKSSEHIERLTYCALALALVAHATLGAYIDDLIIPSRRRGHDVHVHGWQAWLIACAIYLVAVSLIS</sequence>
<name>A0A1W9KP98_9BURK</name>
<keyword evidence="1" id="KW-0472">Membrane</keyword>
<comment type="caution">
    <text evidence="2">The sequence shown here is derived from an EMBL/GenBank/DDBJ whole genome shotgun (WGS) entry which is preliminary data.</text>
</comment>
<gene>
    <name evidence="2" type="ORF">BWK72_19420</name>
</gene>
<protein>
    <submittedName>
        <fullName evidence="2">Uncharacterized protein</fullName>
    </submittedName>
</protein>
<keyword evidence="1" id="KW-0812">Transmembrane</keyword>
<evidence type="ECO:0000313" key="2">
    <source>
        <dbReference type="EMBL" id="OQW85973.1"/>
    </source>
</evidence>
<keyword evidence="1" id="KW-1133">Transmembrane helix</keyword>
<evidence type="ECO:0000313" key="3">
    <source>
        <dbReference type="Proteomes" id="UP000192505"/>
    </source>
</evidence>
<proteinExistence type="predicted"/>
<feature type="transmembrane region" description="Helical" evidence="1">
    <location>
        <begin position="63"/>
        <end position="81"/>
    </location>
</feature>